<proteinExistence type="predicted"/>
<reference evidence="2 3" key="1">
    <citation type="submission" date="2018-08" db="EMBL/GenBank/DDBJ databases">
        <authorList>
            <person name="Laetsch R D."/>
            <person name="Stevens L."/>
            <person name="Kumar S."/>
            <person name="Blaxter L. M."/>
        </authorList>
    </citation>
    <scope>NUCLEOTIDE SEQUENCE [LARGE SCALE GENOMIC DNA]</scope>
</reference>
<evidence type="ECO:0000259" key="1">
    <source>
        <dbReference type="Pfam" id="PF10170"/>
    </source>
</evidence>
<evidence type="ECO:0000313" key="2">
    <source>
        <dbReference type="EMBL" id="VBB27106.1"/>
    </source>
</evidence>
<dbReference type="AlphaFoldDB" id="A0A498S5D9"/>
<keyword evidence="3" id="KW-1185">Reference proteome</keyword>
<sequence>MDCVRGESSCADGTGHDQKGDGDGNLIKFTCFLCGLTENCHYGLVEFSGRTHSYRYKDEMYYMLDPFRNRSSANERRLTRTKVNTGNKISANKAMSIFDVFVLGAICSICGQPVCIGEQIAAIRKQRKAEGKEVKTSI</sequence>
<dbReference type="InterPro" id="IPR018785">
    <property type="entry name" value="CDPF1_dom"/>
</dbReference>
<name>A0A498S5D9_ACAVI</name>
<evidence type="ECO:0000313" key="3">
    <source>
        <dbReference type="Proteomes" id="UP000276991"/>
    </source>
</evidence>
<dbReference type="EMBL" id="UPTC01000182">
    <property type="protein sequence ID" value="VBB27106.1"/>
    <property type="molecule type" value="Genomic_DNA"/>
</dbReference>
<dbReference type="Proteomes" id="UP000276991">
    <property type="component" value="Unassembled WGS sequence"/>
</dbReference>
<protein>
    <recommendedName>
        <fullName evidence="1">Cysteine-rich DPF motif domain-containing protein</fullName>
    </recommendedName>
</protein>
<organism evidence="2 3">
    <name type="scientific">Acanthocheilonema viteae</name>
    <name type="common">Filarial nematode worm</name>
    <name type="synonym">Dipetalonema viteae</name>
    <dbReference type="NCBI Taxonomy" id="6277"/>
    <lineage>
        <taxon>Eukaryota</taxon>
        <taxon>Metazoa</taxon>
        <taxon>Ecdysozoa</taxon>
        <taxon>Nematoda</taxon>
        <taxon>Chromadorea</taxon>
        <taxon>Rhabditida</taxon>
        <taxon>Spirurina</taxon>
        <taxon>Spiruromorpha</taxon>
        <taxon>Filarioidea</taxon>
        <taxon>Onchocercidae</taxon>
        <taxon>Acanthocheilonema</taxon>
    </lineage>
</organism>
<accession>A0A498S5D9</accession>
<gene>
    <name evidence="2" type="ORF">NAV_LOCUS1936</name>
</gene>
<feature type="domain" description="Cysteine-rich DPF motif" evidence="1">
    <location>
        <begin position="29"/>
        <end position="120"/>
    </location>
</feature>
<dbReference type="Pfam" id="PF10170">
    <property type="entry name" value="C6_DPF"/>
    <property type="match status" value="1"/>
</dbReference>
<dbReference type="OrthoDB" id="191995at2759"/>